<organism evidence="1 2">
    <name type="scientific">Sandaracinus amylolyticus</name>
    <dbReference type="NCBI Taxonomy" id="927083"/>
    <lineage>
        <taxon>Bacteria</taxon>
        <taxon>Pseudomonadati</taxon>
        <taxon>Myxococcota</taxon>
        <taxon>Polyangia</taxon>
        <taxon>Polyangiales</taxon>
        <taxon>Sandaracinaceae</taxon>
        <taxon>Sandaracinus</taxon>
    </lineage>
</organism>
<evidence type="ECO:0000313" key="1">
    <source>
        <dbReference type="EMBL" id="AKF08467.1"/>
    </source>
</evidence>
<dbReference type="KEGG" id="samy:DB32_005616"/>
<name>A0A0F6W684_9BACT</name>
<proteinExistence type="predicted"/>
<accession>A0A0F6W684</accession>
<sequence length="467" mass="50463">MTRATFGDLMSSLRTILTLVAMCVGCGQAGAPPLEEPCEPDADFVATLQRQRARALEDTCFRDAEDTSGCAWVAHEYDPAELAPEMGSSDEAILLVDSLPRLTTAMFRYRARLRGYHRVGPDGTIAPAAHTWRLPAALHETLESLRRPYSVPAAWLEPVADALYESYGSILLDDVGHGGFVFATLAEPTSRHPIVLLDGLDFTDFAPELFCAPASDTTVTARLEARTRVVAASLRALIRTSGVRYVSYSAGWSLPVMRTTWDAFCSGEPPSDAVMRERLATFAPIAEVLFATEGVIAAHAGDASENSLDFPFDQRSDVYPNRVRVGFFTALDSGLDALGRGASSELEAWPGPTSADVWLNSGVLRERPFPFNDTPLETIDGFGTSVAPVTSTTTSWITPLALARLIHLRESAHAGAPFDDALVRALLDELTPAACGPGGDERCRFQDPLRHRQIEAARAACAPARRG</sequence>
<gene>
    <name evidence="1" type="ORF">DB32_005616</name>
</gene>
<dbReference type="AlphaFoldDB" id="A0A0F6W684"/>
<evidence type="ECO:0000313" key="2">
    <source>
        <dbReference type="Proteomes" id="UP000034883"/>
    </source>
</evidence>
<reference evidence="1 2" key="1">
    <citation type="submission" date="2015-03" db="EMBL/GenBank/DDBJ databases">
        <title>Genome assembly of Sandaracinus amylolyticus DSM 53668.</title>
        <authorList>
            <person name="Sharma G."/>
            <person name="Subramanian S."/>
        </authorList>
    </citation>
    <scope>NUCLEOTIDE SEQUENCE [LARGE SCALE GENOMIC DNA]</scope>
    <source>
        <strain evidence="1 2">DSM 53668</strain>
    </source>
</reference>
<protein>
    <submittedName>
        <fullName evidence="1">Uncharacterized protein</fullName>
    </submittedName>
</protein>
<dbReference type="Proteomes" id="UP000034883">
    <property type="component" value="Chromosome"/>
</dbReference>
<keyword evidence="2" id="KW-1185">Reference proteome</keyword>
<dbReference type="EMBL" id="CP011125">
    <property type="protein sequence ID" value="AKF08467.1"/>
    <property type="molecule type" value="Genomic_DNA"/>
</dbReference>
<dbReference type="STRING" id="927083.DB32_005616"/>